<feature type="compositionally biased region" description="Low complexity" evidence="1">
    <location>
        <begin position="140"/>
        <end position="160"/>
    </location>
</feature>
<comment type="caution">
    <text evidence="2">The sequence shown here is derived from an EMBL/GenBank/DDBJ whole genome shotgun (WGS) entry which is preliminary data.</text>
</comment>
<reference evidence="2 3" key="1">
    <citation type="submission" date="2022-04" db="EMBL/GenBank/DDBJ databases">
        <title>Positive selection, recombination, and allopatry shape intraspecific diversity of widespread and dominant cyanobacteria.</title>
        <authorList>
            <person name="Wei J."/>
            <person name="Shu W."/>
            <person name="Hu C."/>
        </authorList>
    </citation>
    <scope>NUCLEOTIDE SEQUENCE [LARGE SCALE GENOMIC DNA]</scope>
    <source>
        <strain evidence="2 3">DQ-A4</strain>
    </source>
</reference>
<dbReference type="RefSeq" id="WP_190694114.1">
    <property type="nucleotide sequence ID" value="NZ_JAMPKX010000010.1"/>
</dbReference>
<dbReference type="EMBL" id="JAMPKX010000010">
    <property type="protein sequence ID" value="MEP0949088.1"/>
    <property type="molecule type" value="Genomic_DNA"/>
</dbReference>
<feature type="compositionally biased region" description="Polar residues" evidence="1">
    <location>
        <begin position="91"/>
        <end position="105"/>
    </location>
</feature>
<evidence type="ECO:0000313" key="2">
    <source>
        <dbReference type="EMBL" id="MEP0949088.1"/>
    </source>
</evidence>
<name>A0ABV0K8N6_9CYAN</name>
<organism evidence="2 3">
    <name type="scientific">Leptolyngbya subtilissima DQ-A4</name>
    <dbReference type="NCBI Taxonomy" id="2933933"/>
    <lineage>
        <taxon>Bacteria</taxon>
        <taxon>Bacillati</taxon>
        <taxon>Cyanobacteriota</taxon>
        <taxon>Cyanophyceae</taxon>
        <taxon>Leptolyngbyales</taxon>
        <taxon>Leptolyngbyaceae</taxon>
        <taxon>Leptolyngbya group</taxon>
        <taxon>Leptolyngbya</taxon>
    </lineage>
</organism>
<feature type="compositionally biased region" description="Basic and acidic residues" evidence="1">
    <location>
        <begin position="76"/>
        <end position="89"/>
    </location>
</feature>
<proteinExistence type="predicted"/>
<protein>
    <submittedName>
        <fullName evidence="2">Uncharacterized protein</fullName>
    </submittedName>
</protein>
<keyword evidence="3" id="KW-1185">Reference proteome</keyword>
<accession>A0ABV0K8N6</accession>
<evidence type="ECO:0000256" key="1">
    <source>
        <dbReference type="SAM" id="MobiDB-lite"/>
    </source>
</evidence>
<evidence type="ECO:0000313" key="3">
    <source>
        <dbReference type="Proteomes" id="UP001482513"/>
    </source>
</evidence>
<dbReference type="Proteomes" id="UP001482513">
    <property type="component" value="Unassembled WGS sequence"/>
</dbReference>
<feature type="region of interest" description="Disordered" evidence="1">
    <location>
        <begin position="76"/>
        <end position="166"/>
    </location>
</feature>
<gene>
    <name evidence="2" type="ORF">NC992_19565</name>
</gene>
<sequence length="166" mass="17687">MITLFRSFLVAVYRQLPGFLARLGSSFQTVQMRQPLTRLAAQTAIVSVLAMALWVGSIGAYTQSAQAGDNLDGRVYEGEAVRQSREPGSRHNVTGSDQPVGTPQGLSKAPEDQAQGILDNVKDAVQSVLPGEPGNGVGQNAYNPNTNPDTNPNTHANTNPVSTQKR</sequence>